<protein>
    <submittedName>
        <fullName evidence="1">Uncharacterized protein</fullName>
    </submittedName>
</protein>
<reference evidence="1 2" key="1">
    <citation type="submission" date="2016-07" db="EMBL/GenBank/DDBJ databases">
        <title>Complete genome sequence of Bradyrhizobium icense LMTR 13T, a potential inoculant strain isolated from lima bean (Phaseolus lunatus) in Peru.</title>
        <authorList>
            <person name="Ormeno-Orrillo E."/>
            <person name="Duran D."/>
            <person name="Rogel M.A."/>
            <person name="Rey L."/>
            <person name="Imperial J."/>
            <person name="Ruiz-Argueso T."/>
            <person name="Martinez-Romero E."/>
        </authorList>
    </citation>
    <scope>NUCLEOTIDE SEQUENCE [LARGE SCALE GENOMIC DNA]</scope>
    <source>
        <strain evidence="1 2">LMTR 13</strain>
    </source>
</reference>
<proteinExistence type="predicted"/>
<gene>
    <name evidence="1" type="ORF">LMTR13_34310</name>
</gene>
<keyword evidence="2" id="KW-1185">Reference proteome</keyword>
<accession>A0A1B1UP51</accession>
<sequence>MHDLGFVGREEARDIRRRQATLVPFKVDSAALNSTDRPASCAARKPASRLASLSVLVGSAKIELDVPVCVQIRAVSSIEFDPSDAIF</sequence>
<dbReference type="EMBL" id="CP016428">
    <property type="protein sequence ID" value="ANW04463.1"/>
    <property type="molecule type" value="Genomic_DNA"/>
</dbReference>
<organism evidence="1 2">
    <name type="scientific">Bradyrhizobium icense</name>
    <dbReference type="NCBI Taxonomy" id="1274631"/>
    <lineage>
        <taxon>Bacteria</taxon>
        <taxon>Pseudomonadati</taxon>
        <taxon>Pseudomonadota</taxon>
        <taxon>Alphaproteobacteria</taxon>
        <taxon>Hyphomicrobiales</taxon>
        <taxon>Nitrobacteraceae</taxon>
        <taxon>Bradyrhizobium</taxon>
    </lineage>
</organism>
<name>A0A1B1UP51_9BRAD</name>
<dbReference type="KEGG" id="bic:LMTR13_34310"/>
<evidence type="ECO:0000313" key="1">
    <source>
        <dbReference type="EMBL" id="ANW04463.1"/>
    </source>
</evidence>
<dbReference type="Proteomes" id="UP000092839">
    <property type="component" value="Chromosome"/>
</dbReference>
<evidence type="ECO:0000313" key="2">
    <source>
        <dbReference type="Proteomes" id="UP000092839"/>
    </source>
</evidence>
<dbReference type="AlphaFoldDB" id="A0A1B1UP51"/>